<keyword evidence="1" id="KW-0436">Ligase</keyword>
<dbReference type="PANTHER" id="PTHR43785">
    <property type="entry name" value="GAMMA-GLUTAMYLPUTRESCINE SYNTHETASE"/>
    <property type="match status" value="1"/>
</dbReference>
<sequence>MKKDAFIFIDKLQREFGLSLKMGIEFEFYFSTKYKEIELSNIRIFSDLQELFNSSLVAIEEEDGVNQFEVIINYGKPREISKVFQDSIFKLKKYAQEKGNLKFINAAKPFADRPGNGMHFHLSLVNKLNKNEYTKNNNFLSNLLLFSIGGLCHFMIYDFTSFAPNENSYKRFFTGSYFSSEQVPEYAQYVSSNVSWGVNNRTTALRIIKDKNNCYHIEHRISGSDCDLEAVIFAISRAIYWGIFEQINPPKQVMGNSYDREYSSLIPFPKSLFGALKKIKQLSLNFEKYKKTAE</sequence>
<accession>A0ABT8W6Y2</accession>
<keyword evidence="6" id="KW-1185">Reference proteome</keyword>
<dbReference type="InterPro" id="IPR008146">
    <property type="entry name" value="Gln_synth_cat_dom"/>
</dbReference>
<comment type="similarity">
    <text evidence="2 3">Belongs to the glutamine synthetase family.</text>
</comment>
<dbReference type="PANTHER" id="PTHR43785:SF12">
    <property type="entry name" value="TYPE-1 GLUTAMINE SYNTHETASE 2"/>
    <property type="match status" value="1"/>
</dbReference>
<proteinExistence type="inferred from homology"/>
<dbReference type="RefSeq" id="WP_303276553.1">
    <property type="nucleotide sequence ID" value="NZ_JAUOEK010000055.1"/>
</dbReference>
<evidence type="ECO:0000313" key="5">
    <source>
        <dbReference type="EMBL" id="MDO5968871.1"/>
    </source>
</evidence>
<dbReference type="Proteomes" id="UP001176883">
    <property type="component" value="Unassembled WGS sequence"/>
</dbReference>
<dbReference type="InterPro" id="IPR014746">
    <property type="entry name" value="Gln_synth/guanido_kin_cat_dom"/>
</dbReference>
<evidence type="ECO:0000259" key="4">
    <source>
        <dbReference type="PROSITE" id="PS51987"/>
    </source>
</evidence>
<evidence type="ECO:0000256" key="3">
    <source>
        <dbReference type="RuleBase" id="RU000384"/>
    </source>
</evidence>
<evidence type="ECO:0000313" key="6">
    <source>
        <dbReference type="Proteomes" id="UP001176883"/>
    </source>
</evidence>
<comment type="caution">
    <text evidence="5">The sequence shown here is derived from an EMBL/GenBank/DDBJ whole genome shotgun (WGS) entry which is preliminary data.</text>
</comment>
<dbReference type="PROSITE" id="PS51987">
    <property type="entry name" value="GS_CATALYTIC"/>
    <property type="match status" value="1"/>
</dbReference>
<reference evidence="5" key="1">
    <citation type="submission" date="2023-07" db="EMBL/GenBank/DDBJ databases">
        <title>Two novel species in the genus Flavivirga.</title>
        <authorList>
            <person name="Kwon K."/>
        </authorList>
    </citation>
    <scope>NUCLEOTIDE SEQUENCE</scope>
    <source>
        <strain evidence="5">KCTC 52353</strain>
    </source>
</reference>
<gene>
    <name evidence="5" type="ORF">Q4Q35_03545</name>
</gene>
<protein>
    <recommendedName>
        <fullName evidence="4">GS catalytic domain-containing protein</fullName>
    </recommendedName>
</protein>
<dbReference type="Pfam" id="PF00120">
    <property type="entry name" value="Gln-synt_C"/>
    <property type="match status" value="1"/>
</dbReference>
<evidence type="ECO:0000256" key="2">
    <source>
        <dbReference type="PROSITE-ProRule" id="PRU01331"/>
    </source>
</evidence>
<dbReference type="Gene3D" id="3.30.590.10">
    <property type="entry name" value="Glutamine synthetase/guanido kinase, catalytic domain"/>
    <property type="match status" value="1"/>
</dbReference>
<feature type="domain" description="GS catalytic" evidence="4">
    <location>
        <begin position="1"/>
        <end position="294"/>
    </location>
</feature>
<dbReference type="EMBL" id="JAUOEK010000055">
    <property type="protein sequence ID" value="MDO5968871.1"/>
    <property type="molecule type" value="Genomic_DNA"/>
</dbReference>
<dbReference type="SUPFAM" id="SSF55931">
    <property type="entry name" value="Glutamine synthetase/guanido kinase"/>
    <property type="match status" value="1"/>
</dbReference>
<organism evidence="5 6">
    <name type="scientific">Flavivirga aquimarina</name>
    <dbReference type="NCBI Taxonomy" id="2027862"/>
    <lineage>
        <taxon>Bacteria</taxon>
        <taxon>Pseudomonadati</taxon>
        <taxon>Bacteroidota</taxon>
        <taxon>Flavobacteriia</taxon>
        <taxon>Flavobacteriales</taxon>
        <taxon>Flavobacteriaceae</taxon>
        <taxon>Flavivirga</taxon>
    </lineage>
</organism>
<name>A0ABT8W6Y2_9FLAO</name>
<evidence type="ECO:0000256" key="1">
    <source>
        <dbReference type="ARBA" id="ARBA00022598"/>
    </source>
</evidence>
<dbReference type="SMART" id="SM01230">
    <property type="entry name" value="Gln-synt_C"/>
    <property type="match status" value="1"/>
</dbReference>